<dbReference type="eggNOG" id="COG1629">
    <property type="taxonomic scope" value="Bacteria"/>
</dbReference>
<evidence type="ECO:0008006" key="3">
    <source>
        <dbReference type="Google" id="ProtNLM"/>
    </source>
</evidence>
<dbReference type="Gene3D" id="2.60.40.1120">
    <property type="entry name" value="Carboxypeptidase-like, regulatory domain"/>
    <property type="match status" value="1"/>
</dbReference>
<dbReference type="STRING" id="1341181.FLJC2902T_20420"/>
<dbReference type="Pfam" id="PF13715">
    <property type="entry name" value="CarbopepD_reg_2"/>
    <property type="match status" value="1"/>
</dbReference>
<keyword evidence="2" id="KW-1185">Reference proteome</keyword>
<dbReference type="AlphaFoldDB" id="V6SKW2"/>
<evidence type="ECO:0000313" key="2">
    <source>
        <dbReference type="Proteomes" id="UP000018004"/>
    </source>
</evidence>
<dbReference type="InterPro" id="IPR008969">
    <property type="entry name" value="CarboxyPept-like_regulatory"/>
</dbReference>
<reference evidence="1 2" key="1">
    <citation type="submission" date="2013-08" db="EMBL/GenBank/DDBJ databases">
        <title>Flavobacterium limnosediminis JC2902 genome sequencing.</title>
        <authorList>
            <person name="Lee K."/>
            <person name="Yi H."/>
            <person name="Park S."/>
            <person name="Chun J."/>
        </authorList>
    </citation>
    <scope>NUCLEOTIDE SEQUENCE [LARGE SCALE GENOMIC DNA]</scope>
    <source>
        <strain evidence="1 2">JC2902</strain>
    </source>
</reference>
<dbReference type="OrthoDB" id="1223654at2"/>
<dbReference type="PATRIC" id="fig|1341181.4.peg.2005"/>
<comment type="caution">
    <text evidence="1">The sequence shown here is derived from an EMBL/GenBank/DDBJ whole genome shotgun (WGS) entry which is preliminary data.</text>
</comment>
<sequence length="396" mass="45988">MKQRLLFISLLFFIHLISFSQTKISGIVRDKTTQQPLTGASVFAPNTTNGGATDDKGYFSFTLFENQNEVIISYVGYESVLVPASSFTATDKANVVYLSPVVNKLKEMVIKKITAKQREKYMEIFNREFIGLGKIAEKTKILNPEVLQFDMNKENTLLIVSADAPIQLINEKTGYTISYELAYFESKVLTEEHNQKLTTFFGYPFFKDIVKDRKLDEKGVAKTRLKCYKGSTMHFIRSLYNGTMENEGYSVTKFKRELNPDYPSQDSINKMIDDFRRNGKIPRIPVKHKIVYDKVNSKVHQLVFEREEKKYFYFSDYLSVTFRRAKEENKYTEYYHQAETDFQTSQLKLMEDTPIEIYADGTYAEVDNLGSFGYMGWKKMGEMLPFDYQPEKIVAE</sequence>
<dbReference type="SUPFAM" id="SSF49464">
    <property type="entry name" value="Carboxypeptidase regulatory domain-like"/>
    <property type="match status" value="1"/>
</dbReference>
<gene>
    <name evidence="1" type="ORF">FLJC2902T_20420</name>
</gene>
<name>V6SKW2_9FLAO</name>
<dbReference type="RefSeq" id="WP_023579625.1">
    <property type="nucleotide sequence ID" value="NZ_AVGG01000011.1"/>
</dbReference>
<dbReference type="EMBL" id="AVGG01000011">
    <property type="protein sequence ID" value="ESU27338.1"/>
    <property type="molecule type" value="Genomic_DNA"/>
</dbReference>
<protein>
    <recommendedName>
        <fullName evidence="3">Outer membrane protein</fullName>
    </recommendedName>
</protein>
<dbReference type="Proteomes" id="UP000018004">
    <property type="component" value="Unassembled WGS sequence"/>
</dbReference>
<accession>V6SKW2</accession>
<organism evidence="1 2">
    <name type="scientific">Flavobacterium limnosediminis JC2902</name>
    <dbReference type="NCBI Taxonomy" id="1341181"/>
    <lineage>
        <taxon>Bacteria</taxon>
        <taxon>Pseudomonadati</taxon>
        <taxon>Bacteroidota</taxon>
        <taxon>Flavobacteriia</taxon>
        <taxon>Flavobacteriales</taxon>
        <taxon>Flavobacteriaceae</taxon>
        <taxon>Flavobacterium</taxon>
    </lineage>
</organism>
<proteinExistence type="predicted"/>
<evidence type="ECO:0000313" key="1">
    <source>
        <dbReference type="EMBL" id="ESU27338.1"/>
    </source>
</evidence>